<evidence type="ECO:0000256" key="2">
    <source>
        <dbReference type="ARBA" id="ARBA00022478"/>
    </source>
</evidence>
<dbReference type="CDD" id="cd04860">
    <property type="entry name" value="AE_Prim_S"/>
    <property type="match status" value="1"/>
</dbReference>
<evidence type="ECO:0000256" key="3">
    <source>
        <dbReference type="ARBA" id="ARBA00022515"/>
    </source>
</evidence>
<evidence type="ECO:0000313" key="10">
    <source>
        <dbReference type="EMBL" id="KAK1443642.1"/>
    </source>
</evidence>
<comment type="caution">
    <text evidence="10">The sequence shown here is derived from an EMBL/GenBank/DDBJ whole genome shotgun (WGS) entry which is preliminary data.</text>
</comment>
<evidence type="ECO:0000256" key="4">
    <source>
        <dbReference type="ARBA" id="ARBA00022679"/>
    </source>
</evidence>
<comment type="similarity">
    <text evidence="1 9">Belongs to the eukaryotic-type primase small subunit family.</text>
</comment>
<evidence type="ECO:0000256" key="9">
    <source>
        <dbReference type="RuleBase" id="RU003514"/>
    </source>
</evidence>
<evidence type="ECO:0000256" key="5">
    <source>
        <dbReference type="ARBA" id="ARBA00022695"/>
    </source>
</evidence>
<dbReference type="NCBIfam" id="TIGR00335">
    <property type="entry name" value="primase_sml"/>
    <property type="match status" value="1"/>
</dbReference>
<evidence type="ECO:0000256" key="7">
    <source>
        <dbReference type="ARBA" id="ARBA00022723"/>
    </source>
</evidence>
<evidence type="ECO:0000256" key="8">
    <source>
        <dbReference type="ARBA" id="ARBA00023163"/>
    </source>
</evidence>
<reference evidence="10" key="1">
    <citation type="submission" date="2023-08" db="EMBL/GenBank/DDBJ databases">
        <title>Draft sequence of the Babesia gibsoni genome.</title>
        <authorList>
            <person name="Yamagishi J.Y."/>
            <person name="Xuan X.X."/>
        </authorList>
    </citation>
    <scope>NUCLEOTIDE SEQUENCE</scope>
    <source>
        <strain evidence="10">Azabu</strain>
    </source>
</reference>
<dbReference type="GO" id="GO:0005658">
    <property type="term" value="C:alpha DNA polymerase:primase complex"/>
    <property type="evidence" value="ECO:0007669"/>
    <property type="project" value="UniProtKB-ARBA"/>
</dbReference>
<name>A0AAD8PE97_BABGI</name>
<gene>
    <name evidence="10" type="ORF">BgAZ_205180</name>
</gene>
<dbReference type="InterPro" id="IPR002755">
    <property type="entry name" value="DNA_primase_S"/>
</dbReference>
<evidence type="ECO:0000256" key="1">
    <source>
        <dbReference type="ARBA" id="ARBA00009762"/>
    </source>
</evidence>
<keyword evidence="4 9" id="KW-0808">Transferase</keyword>
<dbReference type="SUPFAM" id="SSF56747">
    <property type="entry name" value="Prim-pol domain"/>
    <property type="match status" value="1"/>
</dbReference>
<dbReference type="EC" id="2.7.7.-" evidence="9"/>
<dbReference type="Gene3D" id="3.90.920.10">
    <property type="entry name" value="DNA primase, PRIM domain"/>
    <property type="match status" value="1"/>
</dbReference>
<dbReference type="GO" id="GO:0046872">
    <property type="term" value="F:metal ion binding"/>
    <property type="evidence" value="ECO:0007669"/>
    <property type="project" value="UniProtKB-KW"/>
</dbReference>
<dbReference type="PANTHER" id="PTHR10536">
    <property type="entry name" value="DNA PRIMASE SMALL SUBUNIT"/>
    <property type="match status" value="1"/>
</dbReference>
<proteinExistence type="inferred from homology"/>
<keyword evidence="6 9" id="KW-0235">DNA replication</keyword>
<dbReference type="InterPro" id="IPR014052">
    <property type="entry name" value="DNA_primase_ssu_euk/arc"/>
</dbReference>
<dbReference type="Pfam" id="PF01896">
    <property type="entry name" value="DNA_primase_S"/>
    <property type="match status" value="1"/>
</dbReference>
<keyword evidence="3 9" id="KW-0639">Primosome</keyword>
<keyword evidence="11" id="KW-1185">Reference proteome</keyword>
<keyword evidence="8" id="KW-0804">Transcription</keyword>
<dbReference type="AlphaFoldDB" id="A0AAD8PE97"/>
<evidence type="ECO:0000256" key="6">
    <source>
        <dbReference type="ARBA" id="ARBA00022705"/>
    </source>
</evidence>
<dbReference type="GO" id="GO:0006269">
    <property type="term" value="P:DNA replication, synthesis of primer"/>
    <property type="evidence" value="ECO:0007669"/>
    <property type="project" value="UniProtKB-KW"/>
</dbReference>
<sequence>MVKYTDGSSHKRKAYQDDAVVTEANLRFYYDKLYPVRDLVRWISYEGEKVSGLLPRRELSFTFQKEAGGTTNEMYARWQSFDTQAQLQGMLSGRDAVPYKLDIGAIYNKPVSIMQLSGNQFKAVERELVFDIDMNDYDDLRTCCTEKRICHKCWRYISIAADVLTASLTEDFGYKNILWVYSGRRGIHCWVCDSKARSLPSEARGAMVDYLTLVSPGDGHKKRVSLFQCEGHALVLRSFDICYRNFYDLLRDQNFLVSQEHLETAMDYITEKYSGAHEILKRASKKGVTDSVRLFNELCDCLEVSNPEEYRNSKQEFPLRTQAFPVAFREMVFAFSYPRLDAAVSKDIGHLLKAPFCIHAKTGRVCVPLEPEKISAFQPEEVPTLMALRDYYESNGGGNNMFYVIANTGDMTNSPLSGYLRFFRERFVHNVTINGARGDSCDAT</sequence>
<organism evidence="10 11">
    <name type="scientific">Babesia gibsoni</name>
    <dbReference type="NCBI Taxonomy" id="33632"/>
    <lineage>
        <taxon>Eukaryota</taxon>
        <taxon>Sar</taxon>
        <taxon>Alveolata</taxon>
        <taxon>Apicomplexa</taxon>
        <taxon>Aconoidasida</taxon>
        <taxon>Piroplasmida</taxon>
        <taxon>Babesiidae</taxon>
        <taxon>Babesia</taxon>
    </lineage>
</organism>
<keyword evidence="2 9" id="KW-0240">DNA-directed RNA polymerase</keyword>
<dbReference type="EMBL" id="JAVEPI010000002">
    <property type="protein sequence ID" value="KAK1443642.1"/>
    <property type="molecule type" value="Genomic_DNA"/>
</dbReference>
<protein>
    <recommendedName>
        <fullName evidence="9">DNA primase</fullName>
        <ecNumber evidence="9">2.7.7.-</ecNumber>
    </recommendedName>
</protein>
<keyword evidence="7" id="KW-0479">Metal-binding</keyword>
<accession>A0AAD8PE97</accession>
<evidence type="ECO:0000313" key="11">
    <source>
        <dbReference type="Proteomes" id="UP001230268"/>
    </source>
</evidence>
<dbReference type="GO" id="GO:0003899">
    <property type="term" value="F:DNA-directed RNA polymerase activity"/>
    <property type="evidence" value="ECO:0007669"/>
    <property type="project" value="InterPro"/>
</dbReference>
<keyword evidence="5" id="KW-0548">Nucleotidyltransferase</keyword>
<dbReference type="Proteomes" id="UP001230268">
    <property type="component" value="Unassembled WGS sequence"/>
</dbReference>